<dbReference type="Pfam" id="PF13692">
    <property type="entry name" value="Glyco_trans_1_4"/>
    <property type="match status" value="1"/>
</dbReference>
<evidence type="ECO:0000259" key="2">
    <source>
        <dbReference type="Pfam" id="PF13439"/>
    </source>
</evidence>
<keyword evidence="1" id="KW-0808">Transferase</keyword>
<dbReference type="STRING" id="1472767.AOX59_12010"/>
<dbReference type="Gene3D" id="3.40.50.2000">
    <property type="entry name" value="Glycogen Phosphorylase B"/>
    <property type="match status" value="2"/>
</dbReference>
<gene>
    <name evidence="3" type="ORF">AOX59_12010</name>
</gene>
<sequence length="407" mass="47129">MGKNVCFLVSEHPFLDARIFKKQAKSLLKQGYEVTMVVPRRQGYLFATDGSVFKEAFLSQTFSHEGINVVTYEQLELEKHMKALYHHLRSGDHSRYNHPLTRIGIDQKADIYHAHEFMSLYAGIGIKRALTASGRQCKLIYDSHELEPDPLINEPRNTQNIKKQMLKLMLSELDYVITVSESIKTWHRTINPHVPIEVIYNSPPLASEYNPDKGGTQEIVLGYEGSLNRKRGNFRKLIHILKKCQQHFPMKVKIIGGGKHFERDYLQQLDPHVKEKITYTGWVNYEAIPEAMKDVDIGWIDLDAANSLNNRFAMPNKFFSYLNNGVPVIVNQCTDMENFIEAYNCGYTVKKQQATAEDYVRTLIHAASDRNKIREMGSSARNIMETMYSWEHMEKRLFTVYRQLSQD</sequence>
<organism evidence="3 4">
    <name type="scientific">Lentibacillus amyloliquefaciens</name>
    <dbReference type="NCBI Taxonomy" id="1472767"/>
    <lineage>
        <taxon>Bacteria</taxon>
        <taxon>Bacillati</taxon>
        <taxon>Bacillota</taxon>
        <taxon>Bacilli</taxon>
        <taxon>Bacillales</taxon>
        <taxon>Bacillaceae</taxon>
        <taxon>Lentibacillus</taxon>
    </lineage>
</organism>
<protein>
    <recommendedName>
        <fullName evidence="2">Glycosyltransferase subfamily 4-like N-terminal domain-containing protein</fullName>
    </recommendedName>
</protein>
<keyword evidence="4" id="KW-1185">Reference proteome</keyword>
<dbReference type="KEGG" id="lao:AOX59_12010"/>
<dbReference type="SUPFAM" id="SSF53756">
    <property type="entry name" value="UDP-Glycosyltransferase/glycogen phosphorylase"/>
    <property type="match status" value="1"/>
</dbReference>
<dbReference type="RefSeq" id="WP_068445856.1">
    <property type="nucleotide sequence ID" value="NZ_CP013862.1"/>
</dbReference>
<dbReference type="GO" id="GO:0009103">
    <property type="term" value="P:lipopolysaccharide biosynthetic process"/>
    <property type="evidence" value="ECO:0007669"/>
    <property type="project" value="TreeGrafter"/>
</dbReference>
<evidence type="ECO:0000313" key="3">
    <source>
        <dbReference type="EMBL" id="ALX49245.1"/>
    </source>
</evidence>
<dbReference type="Pfam" id="PF13439">
    <property type="entry name" value="Glyco_transf_4"/>
    <property type="match status" value="1"/>
</dbReference>
<dbReference type="EMBL" id="CP013862">
    <property type="protein sequence ID" value="ALX49245.1"/>
    <property type="molecule type" value="Genomic_DNA"/>
</dbReference>
<dbReference type="PANTHER" id="PTHR46401">
    <property type="entry name" value="GLYCOSYLTRANSFERASE WBBK-RELATED"/>
    <property type="match status" value="1"/>
</dbReference>
<dbReference type="InterPro" id="IPR028098">
    <property type="entry name" value="Glyco_trans_4-like_N"/>
</dbReference>
<accession>A0A0U4FFE4</accession>
<dbReference type="GO" id="GO:0016757">
    <property type="term" value="F:glycosyltransferase activity"/>
    <property type="evidence" value="ECO:0007669"/>
    <property type="project" value="TreeGrafter"/>
</dbReference>
<dbReference type="OrthoDB" id="9813214at2"/>
<feature type="domain" description="Glycosyltransferase subfamily 4-like N-terminal" evidence="2">
    <location>
        <begin position="23"/>
        <end position="201"/>
    </location>
</feature>
<dbReference type="PANTHER" id="PTHR46401:SF2">
    <property type="entry name" value="GLYCOSYLTRANSFERASE WBBK-RELATED"/>
    <property type="match status" value="1"/>
</dbReference>
<dbReference type="Proteomes" id="UP000050331">
    <property type="component" value="Chromosome"/>
</dbReference>
<evidence type="ECO:0000256" key="1">
    <source>
        <dbReference type="ARBA" id="ARBA00022679"/>
    </source>
</evidence>
<reference evidence="3 4" key="1">
    <citation type="submission" date="2016-01" db="EMBL/GenBank/DDBJ databases">
        <title>Complete genome sequence of strain Lentibacillus amyloliquefaciens LAM0015T isolated from saline sediment.</title>
        <authorList>
            <person name="Wang J.-L."/>
            <person name="He M.-X."/>
        </authorList>
    </citation>
    <scope>NUCLEOTIDE SEQUENCE [LARGE SCALE GENOMIC DNA]</scope>
    <source>
        <strain evidence="3 4">LAM0015</strain>
    </source>
</reference>
<name>A0A0U4FFE4_9BACI</name>
<proteinExistence type="predicted"/>
<dbReference type="AlphaFoldDB" id="A0A0U4FFE4"/>
<evidence type="ECO:0000313" key="4">
    <source>
        <dbReference type="Proteomes" id="UP000050331"/>
    </source>
</evidence>